<proteinExistence type="predicted"/>
<dbReference type="EMBL" id="CAID01000015">
    <property type="protein sequence ID" value="CEG01773.1"/>
    <property type="molecule type" value="Genomic_DNA"/>
</dbReference>
<dbReference type="Proteomes" id="UP000009170">
    <property type="component" value="Unassembled WGS sequence"/>
</dbReference>
<evidence type="ECO:0000256" key="2">
    <source>
        <dbReference type="SAM" id="MobiDB-lite"/>
    </source>
</evidence>
<dbReference type="GeneID" id="9830889"/>
<protein>
    <submittedName>
        <fullName evidence="3">Unnamed product</fullName>
    </submittedName>
</protein>
<dbReference type="InParanoid" id="A0A096PAM3"/>
<feature type="region of interest" description="Disordered" evidence="2">
    <location>
        <begin position="1"/>
        <end position="45"/>
    </location>
</feature>
<evidence type="ECO:0000313" key="3">
    <source>
        <dbReference type="EMBL" id="CEG01773.1"/>
    </source>
</evidence>
<dbReference type="AlphaFoldDB" id="A0A096PAM3"/>
<organism evidence="3 4">
    <name type="scientific">Ostreococcus tauri</name>
    <name type="common">Marine green alga</name>
    <dbReference type="NCBI Taxonomy" id="70448"/>
    <lineage>
        <taxon>Eukaryota</taxon>
        <taxon>Viridiplantae</taxon>
        <taxon>Chlorophyta</taxon>
        <taxon>Mamiellophyceae</taxon>
        <taxon>Mamiellales</taxon>
        <taxon>Bathycoccaceae</taxon>
        <taxon>Ostreococcus</taxon>
    </lineage>
</organism>
<sequence length="248" mass="26768">MARALATGRAEMRAEERKDGDATSDGAVETTGDAGGRTGASTSGAAEGAFTPRVSAAYAHAFPEASAKCWCVDVWDEEGVKTTMSITKAVPRVRKIQITARTESPVLIEEEVKAIVDEWNERTRIERARRAKARRKAAEAERKAEAETETEVKLIAESVLSGVDDDDGGERRKMAPPPGFRPRTPPGFAEPTYKVVHVPVVDPAMEARQRALEAQVAELQAQLAAQKVQGGGFTTRMPSEARIGGPLW</sequence>
<reference evidence="3 4" key="2">
    <citation type="journal article" date="2014" name="BMC Genomics">
        <title>An improved genome of the model marine alga Ostreococcus tauri unfolds by assessing Illumina de novo assemblies.</title>
        <authorList>
            <person name="Blanc-Mathieu R."/>
            <person name="Verhelst B."/>
            <person name="Derelle E."/>
            <person name="Rombauts S."/>
            <person name="Bouget F.Y."/>
            <person name="Carre I."/>
            <person name="Chateau A."/>
            <person name="Eyre-Walker A."/>
            <person name="Grimsley N."/>
            <person name="Moreau H."/>
            <person name="Piegu B."/>
            <person name="Rivals E."/>
            <person name="Schackwitz W."/>
            <person name="Van de Peer Y."/>
            <person name="Piganeau G."/>
        </authorList>
    </citation>
    <scope>NUCLEOTIDE SEQUENCE [LARGE SCALE GENOMIC DNA]</scope>
    <source>
        <strain evidence="4">OTTH 0595 / CCAP 157/2 / RCC745</strain>
    </source>
</reference>
<feature type="compositionally biased region" description="Basic and acidic residues" evidence="2">
    <location>
        <begin position="10"/>
        <end position="21"/>
    </location>
</feature>
<evidence type="ECO:0000256" key="1">
    <source>
        <dbReference type="SAM" id="Coils"/>
    </source>
</evidence>
<name>A0A096PAM3_OSTTA</name>
<dbReference type="KEGG" id="ota:OT_ostta15g01580"/>
<feature type="coiled-coil region" evidence="1">
    <location>
        <begin position="128"/>
        <end position="157"/>
    </location>
</feature>
<reference evidence="4" key="1">
    <citation type="journal article" date="2006" name="Proc. Natl. Acad. Sci. U.S.A.">
        <title>Genome analysis of the smallest free-living eukaryote Ostreococcus tauri unveils many unique features.</title>
        <authorList>
            <person name="Derelle E."/>
            <person name="Ferraz C."/>
            <person name="Rombauts S."/>
            <person name="Rouze P."/>
            <person name="Worden A.Z."/>
            <person name="Robbens S."/>
            <person name="Partensky F."/>
            <person name="Degroeve S."/>
            <person name="Echeynie S."/>
            <person name="Cooke R."/>
            <person name="Saeys Y."/>
            <person name="Wuyts J."/>
            <person name="Jabbari K."/>
            <person name="Bowler C."/>
            <person name="Panaud O."/>
            <person name="Piegu B."/>
            <person name="Ball S.G."/>
            <person name="Ral J.-P."/>
            <person name="Bouget F.-Y."/>
            <person name="Piganeau G."/>
            <person name="De Baets B."/>
            <person name="Picard A."/>
            <person name="Delseny M."/>
            <person name="Demaille J."/>
            <person name="Van de Peer Y."/>
            <person name="Moreau H."/>
        </authorList>
    </citation>
    <scope>NUCLEOTIDE SEQUENCE [LARGE SCALE GENOMIC DNA]</scope>
    <source>
        <strain evidence="4">OTTH 0595 / CCAP 157/2 / RCC745</strain>
    </source>
</reference>
<dbReference type="RefSeq" id="XP_003083309.2">
    <property type="nucleotide sequence ID" value="XM_003083261.2"/>
</dbReference>
<feature type="compositionally biased region" description="Pro residues" evidence="2">
    <location>
        <begin position="175"/>
        <end position="185"/>
    </location>
</feature>
<gene>
    <name evidence="3" type="ORF">OT_ostta15g01580</name>
</gene>
<evidence type="ECO:0000313" key="4">
    <source>
        <dbReference type="Proteomes" id="UP000009170"/>
    </source>
</evidence>
<keyword evidence="1" id="KW-0175">Coiled coil</keyword>
<comment type="caution">
    <text evidence="3">The sequence shown here is derived from an EMBL/GenBank/DDBJ whole genome shotgun (WGS) entry which is preliminary data.</text>
</comment>
<feature type="region of interest" description="Disordered" evidence="2">
    <location>
        <begin position="163"/>
        <end position="188"/>
    </location>
</feature>
<accession>A0A096PAM3</accession>
<keyword evidence="4" id="KW-1185">Reference proteome</keyword>
<dbReference type="OrthoDB" id="503224at2759"/>